<dbReference type="EMBL" id="BMYZ01000001">
    <property type="protein sequence ID" value="GGY63232.1"/>
    <property type="molecule type" value="Genomic_DNA"/>
</dbReference>
<evidence type="ECO:0000259" key="1">
    <source>
        <dbReference type="PROSITE" id="PS50404"/>
    </source>
</evidence>
<accession>A0ABQ3ANW4</accession>
<gene>
    <name evidence="2" type="ORF">GCM10011613_03620</name>
</gene>
<proteinExistence type="predicted"/>
<name>A0ABQ3ANW4_9GAMM</name>
<reference evidence="3" key="1">
    <citation type="journal article" date="2019" name="Int. J. Syst. Evol. Microbiol.">
        <title>The Global Catalogue of Microorganisms (GCM) 10K type strain sequencing project: providing services to taxonomists for standard genome sequencing and annotation.</title>
        <authorList>
            <consortium name="The Broad Institute Genomics Platform"/>
            <consortium name="The Broad Institute Genome Sequencing Center for Infectious Disease"/>
            <person name="Wu L."/>
            <person name="Ma J."/>
        </authorList>
    </citation>
    <scope>NUCLEOTIDE SEQUENCE [LARGE SCALE GENOMIC DNA]</scope>
    <source>
        <strain evidence="3">KCTC 32239</strain>
    </source>
</reference>
<evidence type="ECO:0000313" key="3">
    <source>
        <dbReference type="Proteomes" id="UP000619761"/>
    </source>
</evidence>
<dbReference type="PANTHER" id="PTHR42673">
    <property type="entry name" value="MALEYLACETOACETATE ISOMERASE"/>
    <property type="match status" value="1"/>
</dbReference>
<organism evidence="2 3">
    <name type="scientific">Cellvibrio zantedeschiae</name>
    <dbReference type="NCBI Taxonomy" id="1237077"/>
    <lineage>
        <taxon>Bacteria</taxon>
        <taxon>Pseudomonadati</taxon>
        <taxon>Pseudomonadota</taxon>
        <taxon>Gammaproteobacteria</taxon>
        <taxon>Cellvibrionales</taxon>
        <taxon>Cellvibrionaceae</taxon>
        <taxon>Cellvibrio</taxon>
    </lineage>
</organism>
<comment type="caution">
    <text evidence="2">The sequence shown here is derived from an EMBL/GenBank/DDBJ whole genome shotgun (WGS) entry which is preliminary data.</text>
</comment>
<dbReference type="Gene3D" id="3.40.30.10">
    <property type="entry name" value="Glutaredoxin"/>
    <property type="match status" value="1"/>
</dbReference>
<dbReference type="CDD" id="cd03205">
    <property type="entry name" value="GST_C_6"/>
    <property type="match status" value="1"/>
</dbReference>
<dbReference type="PROSITE" id="PS50404">
    <property type="entry name" value="GST_NTER"/>
    <property type="match status" value="1"/>
</dbReference>
<dbReference type="RefSeq" id="WP_229837570.1">
    <property type="nucleotide sequence ID" value="NZ_BMYZ01000001.1"/>
</dbReference>
<dbReference type="InterPro" id="IPR036249">
    <property type="entry name" value="Thioredoxin-like_sf"/>
</dbReference>
<feature type="domain" description="GST N-terminal" evidence="1">
    <location>
        <begin position="1"/>
        <end position="79"/>
    </location>
</feature>
<dbReference type="InterPro" id="IPR004045">
    <property type="entry name" value="Glutathione_S-Trfase_N"/>
</dbReference>
<protein>
    <submittedName>
        <fullName evidence="2">Glutathione S-transferase</fullName>
    </submittedName>
</protein>
<dbReference type="SUPFAM" id="SSF52833">
    <property type="entry name" value="Thioredoxin-like"/>
    <property type="match status" value="1"/>
</dbReference>
<dbReference type="Gene3D" id="1.20.1050.10">
    <property type="match status" value="1"/>
</dbReference>
<sequence length="214" mass="23627">MMKLIGMLDSPYVRRTAISLRAMGISFDHQALSVFNNFAEFQAINPVVKAPTFIFDSGEVLMDSTIILHYAESAVPASRRLMPASGEEFRLALQIIGFALAACEKAVQCVYEKNLRPVEKQHQPWIDRVSLQLKAACEGLEQKLTTSEYELAPAVLNQPFITAAVAWQFIQSMLPDIIPAAEYPRLQTLSSHAETLPEFLAFPPIGPGVVAPNP</sequence>
<evidence type="ECO:0000313" key="2">
    <source>
        <dbReference type="EMBL" id="GGY63232.1"/>
    </source>
</evidence>
<dbReference type="Pfam" id="PF13417">
    <property type="entry name" value="GST_N_3"/>
    <property type="match status" value="1"/>
</dbReference>
<dbReference type="Proteomes" id="UP000619761">
    <property type="component" value="Unassembled WGS sequence"/>
</dbReference>
<dbReference type="PANTHER" id="PTHR42673:SF21">
    <property type="entry name" value="GLUTATHIONE S-TRANSFERASE YFCF"/>
    <property type="match status" value="1"/>
</dbReference>
<dbReference type="CDD" id="cd00570">
    <property type="entry name" value="GST_N_family"/>
    <property type="match status" value="1"/>
</dbReference>
<keyword evidence="3" id="KW-1185">Reference proteome</keyword>